<proteinExistence type="predicted"/>
<dbReference type="GO" id="GO:0046512">
    <property type="term" value="P:sphingosine biosynthetic process"/>
    <property type="evidence" value="ECO:0007669"/>
    <property type="project" value="TreeGrafter"/>
</dbReference>
<sequence>MELHGSVPRPFRWVFVNLTLAFAKTKSIPLYDILWAEVANNEITVDFVEHTSKSLVEPSNLIFRLAPNDSEGPGGSFAATFCRVLLARAYREAKSRPGSALRLWKNEVKPIFDAARMELHVVVLGRGGEAAELAEKVDLRKYDTILACSGDGTVHEIFNGLGNRPDAGHALACMPVSHIPCGSGNAFSCNLYGSHRASMAALSIVKGIVAPIDLISVTYGERRILSFLSQTIGITAESDLDTEQFRWMGSARFEFGVMTRILKRKCYPCDVALKVEIEDKASIKAHHSRYTNDTSLARIPTGGAKPATEYGLPKLKYGTVRDSLPEGWKLVPGDRMGTFYAGNMAYMSPNVNIFPASVMTDGLLDLITIDGDLSPVTALRVMSQTRSPNFLDNSYVNYRKISAYRVMPRNQHDGCISIDGERIPFGPFQAEVHQGLGRVISKSGKYEAEGPANCQV</sequence>
<dbReference type="Proteomes" id="UP000253729">
    <property type="component" value="Unassembled WGS sequence"/>
</dbReference>
<keyword evidence="2" id="KW-0808">Transferase</keyword>
<name>A0A3F3PP42_9EURO</name>
<dbReference type="GO" id="GO:0005737">
    <property type="term" value="C:cytoplasm"/>
    <property type="evidence" value="ECO:0007669"/>
    <property type="project" value="TreeGrafter"/>
</dbReference>
<organism evidence="2 3">
    <name type="scientific">Aspergillus welwitschiae</name>
    <dbReference type="NCBI Taxonomy" id="1341132"/>
    <lineage>
        <taxon>Eukaryota</taxon>
        <taxon>Fungi</taxon>
        <taxon>Dikarya</taxon>
        <taxon>Ascomycota</taxon>
        <taxon>Pezizomycotina</taxon>
        <taxon>Eurotiomycetes</taxon>
        <taxon>Eurotiomycetidae</taxon>
        <taxon>Eurotiales</taxon>
        <taxon>Aspergillaceae</taxon>
        <taxon>Aspergillus</taxon>
        <taxon>Aspergillus subgen. Circumdati</taxon>
    </lineage>
</organism>
<dbReference type="Pfam" id="PF00781">
    <property type="entry name" value="DAGK_cat"/>
    <property type="match status" value="1"/>
</dbReference>
<reference evidence="2 3" key="1">
    <citation type="submission" date="2018-07" db="EMBL/GenBank/DDBJ databases">
        <title>The genomes of Aspergillus section Nigri reveals drivers in fungal speciation.</title>
        <authorList>
            <consortium name="DOE Joint Genome Institute"/>
            <person name="Vesth T.C."/>
            <person name="Nybo J."/>
            <person name="Theobald S."/>
            <person name="Brandl J."/>
            <person name="Frisvad J.C."/>
            <person name="Nielsen K.F."/>
            <person name="Lyhne E.K."/>
            <person name="Kogle M.E."/>
            <person name="Kuo A."/>
            <person name="Riley R."/>
            <person name="Clum A."/>
            <person name="Nolan M."/>
            <person name="Lipzen A."/>
            <person name="Salamov A."/>
            <person name="Henrissat B."/>
            <person name="Wiebenga A."/>
            <person name="De vries R.P."/>
            <person name="Grigoriev I.V."/>
            <person name="Mortensen U.H."/>
            <person name="Andersen M.R."/>
            <person name="Baker S.E."/>
        </authorList>
    </citation>
    <scope>NUCLEOTIDE SEQUENCE [LARGE SCALE GENOMIC DNA]</scope>
    <source>
        <strain evidence="2 3">CBS 139.54b</strain>
    </source>
</reference>
<dbReference type="SUPFAM" id="SSF111331">
    <property type="entry name" value="NAD kinase/diacylglycerol kinase-like"/>
    <property type="match status" value="1"/>
</dbReference>
<dbReference type="GO" id="GO:0016020">
    <property type="term" value="C:membrane"/>
    <property type="evidence" value="ECO:0007669"/>
    <property type="project" value="TreeGrafter"/>
</dbReference>
<dbReference type="Gene3D" id="2.60.200.40">
    <property type="match status" value="1"/>
</dbReference>
<dbReference type="InterPro" id="IPR016064">
    <property type="entry name" value="NAD/diacylglycerol_kinase_sf"/>
</dbReference>
<dbReference type="Pfam" id="PF24321">
    <property type="entry name" value="DUF7493"/>
    <property type="match status" value="1"/>
</dbReference>
<dbReference type="PANTHER" id="PTHR12358:SF31">
    <property type="entry name" value="ACYLGLYCEROL KINASE, MITOCHONDRIAL"/>
    <property type="match status" value="1"/>
</dbReference>
<keyword evidence="2" id="KW-0418">Kinase</keyword>
<dbReference type="InterPro" id="IPR017438">
    <property type="entry name" value="ATP-NAD_kinase_N"/>
</dbReference>
<dbReference type="Gene3D" id="3.40.50.10330">
    <property type="entry name" value="Probable inorganic polyphosphate/atp-NAD kinase, domain 1"/>
    <property type="match status" value="1"/>
</dbReference>
<dbReference type="GO" id="GO:0016773">
    <property type="term" value="F:phosphotransferase activity, alcohol group as acceptor"/>
    <property type="evidence" value="ECO:0007669"/>
    <property type="project" value="UniProtKB-ARBA"/>
</dbReference>
<gene>
    <name evidence="2" type="ORF">BDQ94DRAFT_162650</name>
</gene>
<dbReference type="InterPro" id="IPR050187">
    <property type="entry name" value="Lipid_Phosphate_FormReg"/>
</dbReference>
<dbReference type="GeneID" id="38137945"/>
<keyword evidence="3" id="KW-1185">Reference proteome</keyword>
<dbReference type="SMART" id="SM00046">
    <property type="entry name" value="DAGKc"/>
    <property type="match status" value="1"/>
</dbReference>
<evidence type="ECO:0000259" key="1">
    <source>
        <dbReference type="PROSITE" id="PS50146"/>
    </source>
</evidence>
<evidence type="ECO:0000313" key="3">
    <source>
        <dbReference type="Proteomes" id="UP000253729"/>
    </source>
</evidence>
<feature type="domain" description="DAGKc" evidence="1">
    <location>
        <begin position="79"/>
        <end position="220"/>
    </location>
</feature>
<dbReference type="InterPro" id="IPR001206">
    <property type="entry name" value="Diacylglycerol_kinase_cat_dom"/>
</dbReference>
<dbReference type="RefSeq" id="XP_026621706.1">
    <property type="nucleotide sequence ID" value="XM_026769589.1"/>
</dbReference>
<dbReference type="STRING" id="1341132.A0A3F3PP42"/>
<dbReference type="GO" id="GO:0001727">
    <property type="term" value="F:lipid kinase activity"/>
    <property type="evidence" value="ECO:0007669"/>
    <property type="project" value="UniProtKB-ARBA"/>
</dbReference>
<protein>
    <submittedName>
        <fullName evidence="2">ATP-NAD kinase-like domain-containing protein</fullName>
    </submittedName>
</protein>
<dbReference type="PROSITE" id="PS50146">
    <property type="entry name" value="DAGK"/>
    <property type="match status" value="1"/>
</dbReference>
<dbReference type="AlphaFoldDB" id="A0A3F3PP42"/>
<evidence type="ECO:0000313" key="2">
    <source>
        <dbReference type="EMBL" id="RDH28684.1"/>
    </source>
</evidence>
<dbReference type="InterPro" id="IPR055916">
    <property type="entry name" value="DUF7493"/>
</dbReference>
<dbReference type="EMBL" id="KZ852074">
    <property type="protein sequence ID" value="RDH28684.1"/>
    <property type="molecule type" value="Genomic_DNA"/>
</dbReference>
<dbReference type="PANTHER" id="PTHR12358">
    <property type="entry name" value="SPHINGOSINE KINASE"/>
    <property type="match status" value="1"/>
</dbReference>
<accession>A0A3F3PP42</accession>